<dbReference type="Pfam" id="PF13173">
    <property type="entry name" value="AAA_14"/>
    <property type="match status" value="1"/>
</dbReference>
<sequence>MIQRHLAPTMKERSRQYPIVTLTGPRQSGKTTLCRQCFPEKPYSNLERPDTRTFAQSDPRGYLEQFPEGAVLDEIQRVPELLSWLQVRVDLHNRKGEFILTGSHHFELSRSVSQSLAGRTALLELLPLSIAELQGAGADTSINRMLYAGGYPRIHADRLDPTVLLGDYFATYIERDLRELMQLRNLSAFETFVRLAAGRTGQLLNLQSLAADSGISSQTARAWMSVLEASFIVFLLPPWFANIGKRLTKSPKLYFCDVGLAAWLIGIRDETHLASHPLRGNLFENLVVLEVVKRQKNLGRHSRLFFYRDSNGREVDLLFEDGEKIGLAEIKSGMTVAKEAFTSLHAVHNTLGERVQTLSLIYGGTEHQRRSDVDVIGYQSASRLVDEHG</sequence>
<gene>
    <name evidence="3" type="ORF">A3K90_09090</name>
</gene>
<dbReference type="PANTHER" id="PTHR43566">
    <property type="entry name" value="CONSERVED PROTEIN"/>
    <property type="match status" value="1"/>
</dbReference>
<organism evidence="3 4">
    <name type="scientific">Pelodictyon luteolum</name>
    <dbReference type="NCBI Taxonomy" id="1100"/>
    <lineage>
        <taxon>Bacteria</taxon>
        <taxon>Pseudomonadati</taxon>
        <taxon>Chlorobiota</taxon>
        <taxon>Chlorobiia</taxon>
        <taxon>Chlorobiales</taxon>
        <taxon>Chlorobiaceae</taxon>
        <taxon>Chlorobium/Pelodictyon group</taxon>
        <taxon>Pelodictyon</taxon>
    </lineage>
</organism>
<comment type="caution">
    <text evidence="3">The sequence shown here is derived from an EMBL/GenBank/DDBJ whole genome shotgun (WGS) entry which is preliminary data.</text>
</comment>
<dbReference type="EMBL" id="LVWG01000021">
    <property type="protein sequence ID" value="KZK74602.1"/>
    <property type="molecule type" value="Genomic_DNA"/>
</dbReference>
<evidence type="ECO:0000259" key="1">
    <source>
        <dbReference type="Pfam" id="PF13173"/>
    </source>
</evidence>
<dbReference type="AlphaFoldDB" id="A0A165LYY8"/>
<protein>
    <submittedName>
        <fullName evidence="3">AAA family ATPase</fullName>
    </submittedName>
</protein>
<dbReference type="RefSeq" id="WP_369690403.1">
    <property type="nucleotide sequence ID" value="NZ_LVWG01000021.1"/>
</dbReference>
<accession>A0A165LYY8</accession>
<feature type="domain" description="AAA" evidence="1">
    <location>
        <begin position="17"/>
        <end position="133"/>
    </location>
</feature>
<dbReference type="Proteomes" id="UP000076481">
    <property type="component" value="Unassembled WGS sequence"/>
</dbReference>
<evidence type="ECO:0000313" key="4">
    <source>
        <dbReference type="Proteomes" id="UP000076481"/>
    </source>
</evidence>
<dbReference type="Pfam" id="PF13635">
    <property type="entry name" value="DUF4143"/>
    <property type="match status" value="1"/>
</dbReference>
<dbReference type="SUPFAM" id="SSF52540">
    <property type="entry name" value="P-loop containing nucleoside triphosphate hydrolases"/>
    <property type="match status" value="1"/>
</dbReference>
<dbReference type="PANTHER" id="PTHR43566:SF2">
    <property type="entry name" value="DUF4143 DOMAIN-CONTAINING PROTEIN"/>
    <property type="match status" value="1"/>
</dbReference>
<proteinExistence type="predicted"/>
<feature type="domain" description="DUF4143" evidence="2">
    <location>
        <begin position="174"/>
        <end position="333"/>
    </location>
</feature>
<dbReference type="InterPro" id="IPR041682">
    <property type="entry name" value="AAA_14"/>
</dbReference>
<reference evidence="3 4" key="1">
    <citation type="submission" date="2016-03" db="EMBL/GenBank/DDBJ databases">
        <title>Speciation and ecological success in dimly lit waters: horizontal gene transfer in a green sulfur bacteria bloom unveiled by metagenomic assembly.</title>
        <authorList>
            <person name="Llorens-Mares T."/>
            <person name="Liu Z."/>
            <person name="Allen L.Z."/>
            <person name="Rusch D.B."/>
            <person name="Craig M.T."/>
            <person name="Dupont C.L."/>
            <person name="Bryant D.A."/>
            <person name="Casamayor E.O."/>
        </authorList>
    </citation>
    <scope>NUCLEOTIDE SEQUENCE [LARGE SCALE GENOMIC DNA]</scope>
    <source>
        <strain evidence="3">CIII</strain>
    </source>
</reference>
<evidence type="ECO:0000259" key="2">
    <source>
        <dbReference type="Pfam" id="PF13635"/>
    </source>
</evidence>
<name>A0A165LYY8_PELLU</name>
<dbReference type="InterPro" id="IPR025420">
    <property type="entry name" value="DUF4143"/>
</dbReference>
<evidence type="ECO:0000313" key="3">
    <source>
        <dbReference type="EMBL" id="KZK74602.1"/>
    </source>
</evidence>
<dbReference type="InterPro" id="IPR027417">
    <property type="entry name" value="P-loop_NTPase"/>
</dbReference>